<evidence type="ECO:0000259" key="10">
    <source>
        <dbReference type="PROSITE" id="PS50110"/>
    </source>
</evidence>
<sequence length="519" mass="60623">MRKLLIVDDEKNIRLGLKAMIAREFPDHYAFEFASDGKEALQVIENSQIDIVITDIRMPEMDGIALINRIQELNLKPVVVILSGHDDFQYAKEAIRCDVKEYLLKPIIRDELSRTILRLERELTLREEQLTSSSHQLEAFQESQLSYVLSHPHLEEEDLQGKLQRIEMGWLDEGFQFGILQYTGTVDEMGHTEFLARIQAEISNAPERCREQRAHVYEKKNQLVLIAKHRELFHYLSDRIMGSSYFSYRMGLSEYTSGTANLHKAHEEAQQALIYTFLLSVPGVVRYESIRHKSREFQVPVETIRKIGNMLGSDRDKEMTGLLHEVLDMQTVVRFDISYLEAVSKTFNELVFDKIFQIYGGESVEILRLFKKVGDIANFTYFHDYFHSVEGLLHRLNDYVKSMKSFHIDHKEMKKAVQYMQDNYQKDLNMTIVSNHVSLNYSYFSQAFKEFTGESFVNYLKKLRIDKARELLSSTAYKVYEISDLVGFENTKHFSRVFKELEGVSPQEFRDQGHVMKHG</sequence>
<evidence type="ECO:0000256" key="8">
    <source>
        <dbReference type="PROSITE-ProRule" id="PRU00169"/>
    </source>
</evidence>
<dbReference type="Pfam" id="PF00072">
    <property type="entry name" value="Response_reg"/>
    <property type="match status" value="1"/>
</dbReference>
<evidence type="ECO:0000256" key="6">
    <source>
        <dbReference type="ARBA" id="ARBA00023125"/>
    </source>
</evidence>
<dbReference type="GO" id="GO:0000160">
    <property type="term" value="P:phosphorelay signal transduction system"/>
    <property type="evidence" value="ECO:0007669"/>
    <property type="project" value="UniProtKB-KW"/>
</dbReference>
<evidence type="ECO:0000256" key="1">
    <source>
        <dbReference type="ARBA" id="ARBA00004496"/>
    </source>
</evidence>
<dbReference type="AlphaFoldDB" id="A0A1V4HCG5"/>
<dbReference type="PROSITE" id="PS01124">
    <property type="entry name" value="HTH_ARAC_FAMILY_2"/>
    <property type="match status" value="1"/>
</dbReference>
<keyword evidence="6" id="KW-0238">DNA-binding</keyword>
<reference evidence="12" key="1">
    <citation type="submission" date="2016-07" db="EMBL/GenBank/DDBJ databases">
        <authorList>
            <person name="Florea S."/>
            <person name="Webb J.S."/>
            <person name="Jaromczyk J."/>
            <person name="Schardl C.L."/>
        </authorList>
    </citation>
    <scope>NUCLEOTIDE SEQUENCE [LARGE SCALE GENOMIC DNA]</scope>
    <source>
        <strain evidence="12">CY1</strain>
    </source>
</reference>
<dbReference type="PANTHER" id="PTHR42713:SF3">
    <property type="entry name" value="TRANSCRIPTIONAL REGULATORY PROTEIN HPTR"/>
    <property type="match status" value="1"/>
</dbReference>
<protein>
    <recommendedName>
        <fullName evidence="13">DNA-binding response regulator</fullName>
    </recommendedName>
</protein>
<feature type="domain" description="Response regulatory" evidence="10">
    <location>
        <begin position="3"/>
        <end position="120"/>
    </location>
</feature>
<dbReference type="PROSITE" id="PS50110">
    <property type="entry name" value="RESPONSE_REGULATORY"/>
    <property type="match status" value="1"/>
</dbReference>
<evidence type="ECO:0000256" key="3">
    <source>
        <dbReference type="ARBA" id="ARBA00022553"/>
    </source>
</evidence>
<evidence type="ECO:0000256" key="7">
    <source>
        <dbReference type="ARBA" id="ARBA00023163"/>
    </source>
</evidence>
<dbReference type="GO" id="GO:0043565">
    <property type="term" value="F:sequence-specific DNA binding"/>
    <property type="evidence" value="ECO:0007669"/>
    <property type="project" value="InterPro"/>
</dbReference>
<evidence type="ECO:0000313" key="11">
    <source>
        <dbReference type="EMBL" id="OPH49054.1"/>
    </source>
</evidence>
<dbReference type="InterPro" id="IPR001789">
    <property type="entry name" value="Sig_transdc_resp-reg_receiver"/>
</dbReference>
<evidence type="ECO:0000259" key="9">
    <source>
        <dbReference type="PROSITE" id="PS01124"/>
    </source>
</evidence>
<dbReference type="STRING" id="1469647.BC351_37720"/>
<evidence type="ECO:0000313" key="12">
    <source>
        <dbReference type="Proteomes" id="UP000190626"/>
    </source>
</evidence>
<dbReference type="Pfam" id="PF12833">
    <property type="entry name" value="HTH_18"/>
    <property type="match status" value="1"/>
</dbReference>
<dbReference type="Proteomes" id="UP000190626">
    <property type="component" value="Unassembled WGS sequence"/>
</dbReference>
<dbReference type="InterPro" id="IPR009057">
    <property type="entry name" value="Homeodomain-like_sf"/>
</dbReference>
<keyword evidence="3 8" id="KW-0597">Phosphoprotein</keyword>
<keyword evidence="4" id="KW-0902">Two-component regulatory system</keyword>
<dbReference type="OrthoDB" id="342399at2"/>
<dbReference type="GO" id="GO:0003700">
    <property type="term" value="F:DNA-binding transcription factor activity"/>
    <property type="evidence" value="ECO:0007669"/>
    <property type="project" value="InterPro"/>
</dbReference>
<evidence type="ECO:0008006" key="13">
    <source>
        <dbReference type="Google" id="ProtNLM"/>
    </source>
</evidence>
<feature type="modified residue" description="4-aspartylphosphate" evidence="8">
    <location>
        <position position="55"/>
    </location>
</feature>
<dbReference type="PROSITE" id="PS00041">
    <property type="entry name" value="HTH_ARAC_FAMILY_1"/>
    <property type="match status" value="1"/>
</dbReference>
<keyword evidence="2" id="KW-0963">Cytoplasm</keyword>
<evidence type="ECO:0000256" key="2">
    <source>
        <dbReference type="ARBA" id="ARBA00022490"/>
    </source>
</evidence>
<dbReference type="Gene3D" id="1.10.10.60">
    <property type="entry name" value="Homeodomain-like"/>
    <property type="match status" value="2"/>
</dbReference>
<dbReference type="EMBL" id="MBTG01000041">
    <property type="protein sequence ID" value="OPH49054.1"/>
    <property type="molecule type" value="Genomic_DNA"/>
</dbReference>
<dbReference type="InterPro" id="IPR020449">
    <property type="entry name" value="Tscrpt_reg_AraC-type_HTH"/>
</dbReference>
<dbReference type="InterPro" id="IPR018060">
    <property type="entry name" value="HTH_AraC"/>
</dbReference>
<evidence type="ECO:0000256" key="4">
    <source>
        <dbReference type="ARBA" id="ARBA00023012"/>
    </source>
</evidence>
<proteinExistence type="predicted"/>
<organism evidence="11 12">
    <name type="scientific">Paenibacillus ferrarius</name>
    <dbReference type="NCBI Taxonomy" id="1469647"/>
    <lineage>
        <taxon>Bacteria</taxon>
        <taxon>Bacillati</taxon>
        <taxon>Bacillota</taxon>
        <taxon>Bacilli</taxon>
        <taxon>Bacillales</taxon>
        <taxon>Paenibacillaceae</taxon>
        <taxon>Paenibacillus</taxon>
    </lineage>
</organism>
<dbReference type="PANTHER" id="PTHR42713">
    <property type="entry name" value="HISTIDINE KINASE-RELATED"/>
    <property type="match status" value="1"/>
</dbReference>
<comment type="subcellular location">
    <subcellularLocation>
        <location evidence="1">Cytoplasm</location>
    </subcellularLocation>
</comment>
<dbReference type="InterPro" id="IPR018062">
    <property type="entry name" value="HTH_AraC-typ_CS"/>
</dbReference>
<dbReference type="Gene3D" id="3.40.50.2300">
    <property type="match status" value="1"/>
</dbReference>
<evidence type="ECO:0000256" key="5">
    <source>
        <dbReference type="ARBA" id="ARBA00023015"/>
    </source>
</evidence>
<dbReference type="CDD" id="cd17536">
    <property type="entry name" value="REC_YesN-like"/>
    <property type="match status" value="1"/>
</dbReference>
<name>A0A1V4HCG5_9BACL</name>
<dbReference type="SMART" id="SM00342">
    <property type="entry name" value="HTH_ARAC"/>
    <property type="match status" value="1"/>
</dbReference>
<dbReference type="GO" id="GO:0005737">
    <property type="term" value="C:cytoplasm"/>
    <property type="evidence" value="ECO:0007669"/>
    <property type="project" value="UniProtKB-SubCell"/>
</dbReference>
<dbReference type="InterPro" id="IPR051552">
    <property type="entry name" value="HptR"/>
</dbReference>
<feature type="domain" description="HTH araC/xylS-type" evidence="9">
    <location>
        <begin position="414"/>
        <end position="512"/>
    </location>
</feature>
<dbReference type="RefSeq" id="WP_079418599.1">
    <property type="nucleotide sequence ID" value="NZ_MBTG01000041.1"/>
</dbReference>
<gene>
    <name evidence="11" type="ORF">BC351_37720</name>
</gene>
<dbReference type="SMART" id="SM00448">
    <property type="entry name" value="REC"/>
    <property type="match status" value="1"/>
</dbReference>
<dbReference type="InterPro" id="IPR011006">
    <property type="entry name" value="CheY-like_superfamily"/>
</dbReference>
<keyword evidence="12" id="KW-1185">Reference proteome</keyword>
<keyword evidence="5" id="KW-0805">Transcription regulation</keyword>
<dbReference type="SUPFAM" id="SSF46689">
    <property type="entry name" value="Homeodomain-like"/>
    <property type="match status" value="2"/>
</dbReference>
<dbReference type="PRINTS" id="PR00032">
    <property type="entry name" value="HTHARAC"/>
</dbReference>
<accession>A0A1V4HCG5</accession>
<comment type="caution">
    <text evidence="11">The sequence shown here is derived from an EMBL/GenBank/DDBJ whole genome shotgun (WGS) entry which is preliminary data.</text>
</comment>
<keyword evidence="7" id="KW-0804">Transcription</keyword>
<dbReference type="SUPFAM" id="SSF52172">
    <property type="entry name" value="CheY-like"/>
    <property type="match status" value="1"/>
</dbReference>